<dbReference type="InterPro" id="IPR003100">
    <property type="entry name" value="PAZ_dom"/>
</dbReference>
<dbReference type="AlphaFoldDB" id="A0A507DX22"/>
<dbReference type="PROSITE" id="PS50821">
    <property type="entry name" value="PAZ"/>
    <property type="match status" value="1"/>
</dbReference>
<dbReference type="InterPro" id="IPR003165">
    <property type="entry name" value="Piwi"/>
</dbReference>
<dbReference type="GO" id="GO:0003723">
    <property type="term" value="F:RNA binding"/>
    <property type="evidence" value="ECO:0007669"/>
    <property type="project" value="InterPro"/>
</dbReference>
<dbReference type="Pfam" id="PF08699">
    <property type="entry name" value="ArgoL1"/>
    <property type="match status" value="1"/>
</dbReference>
<name>A0A507DX22_9FUNG</name>
<gene>
    <name evidence="5" type="ORF">PhCBS80983_g04652</name>
</gene>
<dbReference type="InterPro" id="IPR036397">
    <property type="entry name" value="RNaseH_sf"/>
</dbReference>
<evidence type="ECO:0008006" key="7">
    <source>
        <dbReference type="Google" id="ProtNLM"/>
    </source>
</evidence>
<evidence type="ECO:0000256" key="2">
    <source>
        <dbReference type="SAM" id="MobiDB-lite"/>
    </source>
</evidence>
<dbReference type="Pfam" id="PF02170">
    <property type="entry name" value="PAZ"/>
    <property type="match status" value="1"/>
</dbReference>
<dbReference type="InterPro" id="IPR032474">
    <property type="entry name" value="Argonaute_N"/>
</dbReference>
<dbReference type="Gene3D" id="2.170.260.10">
    <property type="entry name" value="paz domain"/>
    <property type="match status" value="1"/>
</dbReference>
<evidence type="ECO:0000259" key="4">
    <source>
        <dbReference type="PROSITE" id="PS50822"/>
    </source>
</evidence>
<dbReference type="STRING" id="109895.A0A507DX22"/>
<feature type="domain" description="Piwi" evidence="4">
    <location>
        <begin position="583"/>
        <end position="886"/>
    </location>
</feature>
<proteinExistence type="inferred from homology"/>
<dbReference type="SMART" id="SM00949">
    <property type="entry name" value="PAZ"/>
    <property type="match status" value="1"/>
</dbReference>
<dbReference type="SUPFAM" id="SSF53098">
    <property type="entry name" value="Ribonuclease H-like"/>
    <property type="match status" value="1"/>
</dbReference>
<dbReference type="InterPro" id="IPR014811">
    <property type="entry name" value="ArgoL1"/>
</dbReference>
<dbReference type="InterPro" id="IPR036085">
    <property type="entry name" value="PAZ_dom_sf"/>
</dbReference>
<keyword evidence="6" id="KW-1185">Reference proteome</keyword>
<dbReference type="PANTHER" id="PTHR22891">
    <property type="entry name" value="EUKARYOTIC TRANSLATION INITIATION FACTOR 2C"/>
    <property type="match status" value="1"/>
</dbReference>
<accession>A0A507DX22</accession>
<organism evidence="5 6">
    <name type="scientific">Powellomyces hirtus</name>
    <dbReference type="NCBI Taxonomy" id="109895"/>
    <lineage>
        <taxon>Eukaryota</taxon>
        <taxon>Fungi</taxon>
        <taxon>Fungi incertae sedis</taxon>
        <taxon>Chytridiomycota</taxon>
        <taxon>Chytridiomycota incertae sedis</taxon>
        <taxon>Chytridiomycetes</taxon>
        <taxon>Spizellomycetales</taxon>
        <taxon>Powellomycetaceae</taxon>
        <taxon>Powellomyces</taxon>
    </lineage>
</organism>
<comment type="similarity">
    <text evidence="1">Belongs to the argonaute family.</text>
</comment>
<evidence type="ECO:0000313" key="6">
    <source>
        <dbReference type="Proteomes" id="UP000318582"/>
    </source>
</evidence>
<dbReference type="CDD" id="cd02846">
    <property type="entry name" value="PAZ_argonaute_like"/>
    <property type="match status" value="1"/>
</dbReference>
<dbReference type="EMBL" id="QEAQ01000080">
    <property type="protein sequence ID" value="TPX56274.1"/>
    <property type="molecule type" value="Genomic_DNA"/>
</dbReference>
<evidence type="ECO:0000259" key="3">
    <source>
        <dbReference type="PROSITE" id="PS50821"/>
    </source>
</evidence>
<reference evidence="5 6" key="1">
    <citation type="journal article" date="2019" name="Sci. Rep.">
        <title>Comparative genomics of chytrid fungi reveal insights into the obligate biotrophic and pathogenic lifestyle of Synchytrium endobioticum.</title>
        <authorList>
            <person name="van de Vossenberg B.T.L.H."/>
            <person name="Warris S."/>
            <person name="Nguyen H.D.T."/>
            <person name="van Gent-Pelzer M.P.E."/>
            <person name="Joly D.L."/>
            <person name="van de Geest H.C."/>
            <person name="Bonants P.J.M."/>
            <person name="Smith D.S."/>
            <person name="Levesque C.A."/>
            <person name="van der Lee T.A.J."/>
        </authorList>
    </citation>
    <scope>NUCLEOTIDE SEQUENCE [LARGE SCALE GENOMIC DNA]</scope>
    <source>
        <strain evidence="5 6">CBS 809.83</strain>
    </source>
</reference>
<dbReference type="Gene3D" id="3.30.420.10">
    <property type="entry name" value="Ribonuclease H-like superfamily/Ribonuclease H"/>
    <property type="match status" value="1"/>
</dbReference>
<feature type="compositionally biased region" description="Polar residues" evidence="2">
    <location>
        <begin position="168"/>
        <end position="181"/>
    </location>
</feature>
<dbReference type="Pfam" id="PF16486">
    <property type="entry name" value="ArgoN"/>
    <property type="match status" value="1"/>
</dbReference>
<dbReference type="SMART" id="SM01163">
    <property type="entry name" value="DUF1785"/>
    <property type="match status" value="1"/>
</dbReference>
<dbReference type="PROSITE" id="PS50822">
    <property type="entry name" value="PIWI"/>
    <property type="match status" value="1"/>
</dbReference>
<comment type="caution">
    <text evidence="5">The sequence shown here is derived from an EMBL/GenBank/DDBJ whole genome shotgun (WGS) entry which is preliminary data.</text>
</comment>
<protein>
    <recommendedName>
        <fullName evidence="7">Piwi domain-containing protein</fullName>
    </recommendedName>
</protein>
<feature type="region of interest" description="Disordered" evidence="2">
    <location>
        <begin position="143"/>
        <end position="186"/>
    </location>
</feature>
<sequence>MSVIPAKLTELPMRPPPGKEGRAIKVRCNIFPLRIAAETIAYQYDVVMLPDVPALYKRAWRLAEPLFRDGNKRAYMAFDGKKNAFSTAQIDQTTVKVAVDKDMEEYYPVLGGGGNTSASGSTGSLAAASGSAAAPLYGSGGAPIGSGRGGRGGRGGVRGGGAPVGRPSTASQDPLPSQVSGGKSAIKAVTSRSEEVTITVKQVAKVDFHSLMLFMSKRGPENETALHAATALSTVLRHVPGMTFVTAGANFYSPEDRTHISGGLEIWRGYHQSIRVMMAGHLGVNVDVAATVFRQGGVSLLDLAKNALRVRDISELARIPPAALRGRLNSEFKGANVVTTHRADMKQRFNIGTISRESADSCMFEFKGKKVSVAEYFMSQYNIKINYPFLPLVLKANGKSAFPMEFLTMTPSQRFKKKLNGDQTSDMIRATVQRPSDREKKISTAVTHTLKYQNNDHLKSFGISVDPQPMVVNARILNAPNVVFGNNQSMKGTEGFWKLGKSLAKPSKINSYAFAFFAQVSDKDAREITKQLLHTFRQTGILFASTAECPIRIQNPELSANVRKTLHALATEATKVYNSRCQILFCIAPKGIKIDGGSRVLYEETKRVTLTEMDVLSQCMDYAKVRLERLSPKYSENVALKVNVKMGGATNFVDRLPMMDKPTLICGADVTHAHAGSAAPSVAAVVTSTDNKATKYRTFLSSQPSRVEIIQDMERIMGDAVDAFRLNQKVWPQRVIFFRDGVSSGQFREVRETEIAAIKRAFAKRKLDATQLTFVIVQKRHHIRLFPNDNNQDKSGNCLPGTTIDTTITHPTEYNFIIQSHAGLQGTSRPTLYHVIHDEIKMGSDQMQQLCYNLCFLSERATRSINMVAPAYRAHLAAYYGRMFLEGDFGSDAASALSGTSQEIPVGLRKVMPLMDQHTMYYM</sequence>
<evidence type="ECO:0000313" key="5">
    <source>
        <dbReference type="EMBL" id="TPX56274.1"/>
    </source>
</evidence>
<dbReference type="SUPFAM" id="SSF101690">
    <property type="entry name" value="PAZ domain"/>
    <property type="match status" value="1"/>
</dbReference>
<feature type="compositionally biased region" description="Gly residues" evidence="2">
    <location>
        <begin position="143"/>
        <end position="163"/>
    </location>
</feature>
<dbReference type="InterPro" id="IPR012337">
    <property type="entry name" value="RNaseH-like_sf"/>
</dbReference>
<dbReference type="Pfam" id="PF16488">
    <property type="entry name" value="ArgoL2"/>
    <property type="match status" value="1"/>
</dbReference>
<dbReference type="Proteomes" id="UP000318582">
    <property type="component" value="Unassembled WGS sequence"/>
</dbReference>
<dbReference type="Gene3D" id="3.40.50.2300">
    <property type="match status" value="1"/>
</dbReference>
<evidence type="ECO:0000256" key="1">
    <source>
        <dbReference type="RuleBase" id="RU361178"/>
    </source>
</evidence>
<feature type="domain" description="PAZ" evidence="3">
    <location>
        <begin position="299"/>
        <end position="411"/>
    </location>
</feature>
<dbReference type="Pfam" id="PF02171">
    <property type="entry name" value="Piwi"/>
    <property type="match status" value="1"/>
</dbReference>
<dbReference type="SMART" id="SM00950">
    <property type="entry name" value="Piwi"/>
    <property type="match status" value="1"/>
</dbReference>
<dbReference type="InterPro" id="IPR032472">
    <property type="entry name" value="ArgoL2"/>
</dbReference>